<dbReference type="EMBL" id="CP049742">
    <property type="protein sequence ID" value="QPC47872.1"/>
    <property type="molecule type" value="Genomic_DNA"/>
</dbReference>
<keyword evidence="1" id="KW-0472">Membrane</keyword>
<evidence type="ECO:0000313" key="2">
    <source>
        <dbReference type="EMBL" id="QPC47872.1"/>
    </source>
</evidence>
<accession>A0A7S8HGJ7</accession>
<evidence type="ECO:0000256" key="1">
    <source>
        <dbReference type="SAM" id="Phobius"/>
    </source>
</evidence>
<proteinExistence type="predicted"/>
<gene>
    <name evidence="2" type="ORF">G8O30_13335</name>
</gene>
<dbReference type="Proteomes" id="UP000593626">
    <property type="component" value="Chromosome"/>
</dbReference>
<evidence type="ECO:0000313" key="3">
    <source>
        <dbReference type="Proteomes" id="UP000593626"/>
    </source>
</evidence>
<name>A0A7S8HGJ7_9BACI</name>
<dbReference type="RefSeq" id="WP_239672551.1">
    <property type="nucleotide sequence ID" value="NZ_CP049742.1"/>
</dbReference>
<dbReference type="KEGG" id="mcui:G8O30_13335"/>
<keyword evidence="1" id="KW-0812">Transmembrane</keyword>
<protein>
    <submittedName>
        <fullName evidence="2">Uncharacterized protein</fullName>
    </submittedName>
</protein>
<sequence>MISALILYWLLGSEADTGLSSFTDIATASIMLTGMIGLLGSPFILFAYYLVIKSYKKEYMDS</sequence>
<keyword evidence="1" id="KW-1133">Transmembrane helix</keyword>
<reference evidence="2 3" key="1">
    <citation type="submission" date="2019-07" db="EMBL/GenBank/DDBJ databases">
        <title>Genome sequence of 2 isolates from Red Sea Mangroves.</title>
        <authorList>
            <person name="Sefrji F."/>
            <person name="Michoud G."/>
            <person name="Merlino G."/>
            <person name="Daffonchio D."/>
        </authorList>
    </citation>
    <scope>NUCLEOTIDE SEQUENCE [LARGE SCALE GENOMIC DNA]</scope>
    <source>
        <strain evidence="2 3">R1DC41</strain>
    </source>
</reference>
<organism evidence="2 3">
    <name type="scientific">Mangrovibacillus cuniculi</name>
    <dbReference type="NCBI Taxonomy" id="2593652"/>
    <lineage>
        <taxon>Bacteria</taxon>
        <taxon>Bacillati</taxon>
        <taxon>Bacillota</taxon>
        <taxon>Bacilli</taxon>
        <taxon>Bacillales</taxon>
        <taxon>Bacillaceae</taxon>
        <taxon>Mangrovibacillus</taxon>
    </lineage>
</organism>
<keyword evidence="3" id="KW-1185">Reference proteome</keyword>
<feature type="transmembrane region" description="Helical" evidence="1">
    <location>
        <begin position="25"/>
        <end position="51"/>
    </location>
</feature>
<dbReference type="AlphaFoldDB" id="A0A7S8HGJ7"/>